<evidence type="ECO:0000259" key="8">
    <source>
        <dbReference type="PROSITE" id="PS50262"/>
    </source>
</evidence>
<dbReference type="InterPro" id="IPR000276">
    <property type="entry name" value="GPCR_Rhodpsn"/>
</dbReference>
<sequence>MELATSPGWLREQSTDFQLGVENASSAMDVFDSSTESFCQVCSYVKTLPRNIFVLQLLFPIVTLAANLLTTVAIYRSRQMKASFRLNLLHLSFTDIVSSVTYIYNIAFSWTQFEINLECVVRYVLFVLTQILTLVTIQFMSIDRCLALITPYLHARVEGATYVKVTMAINWTFTCVMAVVGFSHIDLQAEGCFYPLLFRPFTHAFWSITGTFAIANIVVLNIILLAKARKQIHKIATTMPVGEVRDREMSRLGIKSALTTVSVVVPYVLLNTPIYALMAVFVKRGPSFTHHSAALFLINAFSSLALLNALVNPAVYIWRSELVRREIWKILAPLKSLGDCRKCKKSKREGEMEITAAQDAAHRGKATSFSSGTNGADTQSTRTSVDCSTRIARDFGSVPYDCTVPIPEDDSSEITLNTISKQHFNTVSRLLYNTISKLHFNTVSRSLYNTISKLPFNTVSRSL</sequence>
<accession>A0AAE0XUN1</accession>
<evidence type="ECO:0000256" key="3">
    <source>
        <dbReference type="ARBA" id="ARBA00022692"/>
    </source>
</evidence>
<evidence type="ECO:0000256" key="1">
    <source>
        <dbReference type="ARBA" id="ARBA00004651"/>
    </source>
</evidence>
<keyword evidence="10" id="KW-1185">Reference proteome</keyword>
<protein>
    <recommendedName>
        <fullName evidence="8">G-protein coupled receptors family 1 profile domain-containing protein</fullName>
    </recommendedName>
</protein>
<evidence type="ECO:0000313" key="9">
    <source>
        <dbReference type="EMBL" id="KAK3714362.1"/>
    </source>
</evidence>
<keyword evidence="3 6" id="KW-0812">Transmembrane</keyword>
<dbReference type="AlphaFoldDB" id="A0AAE0XUN1"/>
<keyword evidence="4 7" id="KW-1133">Transmembrane helix</keyword>
<gene>
    <name evidence="9" type="ORF">RRG08_017201</name>
</gene>
<proteinExistence type="inferred from homology"/>
<feature type="transmembrane region" description="Helical" evidence="7">
    <location>
        <begin position="205"/>
        <end position="226"/>
    </location>
</feature>
<name>A0AAE0XUN1_9GAST</name>
<dbReference type="GO" id="GO:0005886">
    <property type="term" value="C:plasma membrane"/>
    <property type="evidence" value="ECO:0007669"/>
    <property type="project" value="UniProtKB-SubCell"/>
</dbReference>
<evidence type="ECO:0000313" key="10">
    <source>
        <dbReference type="Proteomes" id="UP001283361"/>
    </source>
</evidence>
<dbReference type="Pfam" id="PF00001">
    <property type="entry name" value="7tm_1"/>
    <property type="match status" value="1"/>
</dbReference>
<keyword evidence="2" id="KW-1003">Cell membrane</keyword>
<evidence type="ECO:0000256" key="4">
    <source>
        <dbReference type="ARBA" id="ARBA00022989"/>
    </source>
</evidence>
<organism evidence="9 10">
    <name type="scientific">Elysia crispata</name>
    <name type="common">lettuce slug</name>
    <dbReference type="NCBI Taxonomy" id="231223"/>
    <lineage>
        <taxon>Eukaryota</taxon>
        <taxon>Metazoa</taxon>
        <taxon>Spiralia</taxon>
        <taxon>Lophotrochozoa</taxon>
        <taxon>Mollusca</taxon>
        <taxon>Gastropoda</taxon>
        <taxon>Heterobranchia</taxon>
        <taxon>Euthyneura</taxon>
        <taxon>Panpulmonata</taxon>
        <taxon>Sacoglossa</taxon>
        <taxon>Placobranchoidea</taxon>
        <taxon>Plakobranchidae</taxon>
        <taxon>Elysia</taxon>
    </lineage>
</organism>
<dbReference type="GO" id="GO:0004930">
    <property type="term" value="F:G protein-coupled receptor activity"/>
    <property type="evidence" value="ECO:0007669"/>
    <property type="project" value="UniProtKB-KW"/>
</dbReference>
<comment type="similarity">
    <text evidence="6">Belongs to the G-protein coupled receptor 1 family.</text>
</comment>
<evidence type="ECO:0000256" key="7">
    <source>
        <dbReference type="SAM" id="Phobius"/>
    </source>
</evidence>
<keyword evidence="6" id="KW-0297">G-protein coupled receptor</keyword>
<feature type="transmembrane region" description="Helical" evidence="7">
    <location>
        <begin position="120"/>
        <end position="140"/>
    </location>
</feature>
<keyword evidence="5 7" id="KW-0472">Membrane</keyword>
<feature type="transmembrane region" description="Helical" evidence="7">
    <location>
        <begin position="294"/>
        <end position="318"/>
    </location>
</feature>
<dbReference type="CDD" id="cd00637">
    <property type="entry name" value="7tm_classA_rhodopsin-like"/>
    <property type="match status" value="1"/>
</dbReference>
<feature type="transmembrane region" description="Helical" evidence="7">
    <location>
        <begin position="161"/>
        <end position="185"/>
    </location>
</feature>
<comment type="caution">
    <text evidence="9">The sequence shown here is derived from an EMBL/GenBank/DDBJ whole genome shotgun (WGS) entry which is preliminary data.</text>
</comment>
<keyword evidence="6" id="KW-0675">Receptor</keyword>
<dbReference type="PROSITE" id="PS00237">
    <property type="entry name" value="G_PROTEIN_RECEP_F1_1"/>
    <property type="match status" value="1"/>
</dbReference>
<dbReference type="PANTHER" id="PTHR22750">
    <property type="entry name" value="G-PROTEIN COUPLED RECEPTOR"/>
    <property type="match status" value="1"/>
</dbReference>
<dbReference type="SUPFAM" id="SSF81321">
    <property type="entry name" value="Family A G protein-coupled receptor-like"/>
    <property type="match status" value="1"/>
</dbReference>
<dbReference type="InterPro" id="IPR017452">
    <property type="entry name" value="GPCR_Rhodpsn_7TM"/>
</dbReference>
<feature type="transmembrane region" description="Helical" evidence="7">
    <location>
        <begin position="53"/>
        <end position="75"/>
    </location>
</feature>
<evidence type="ECO:0000256" key="2">
    <source>
        <dbReference type="ARBA" id="ARBA00022475"/>
    </source>
</evidence>
<dbReference type="Gene3D" id="1.20.1070.10">
    <property type="entry name" value="Rhodopsin 7-helix transmembrane proteins"/>
    <property type="match status" value="1"/>
</dbReference>
<feature type="transmembrane region" description="Helical" evidence="7">
    <location>
        <begin position="257"/>
        <end position="282"/>
    </location>
</feature>
<evidence type="ECO:0000256" key="5">
    <source>
        <dbReference type="ARBA" id="ARBA00023136"/>
    </source>
</evidence>
<reference evidence="9" key="1">
    <citation type="journal article" date="2023" name="G3 (Bethesda)">
        <title>A reference genome for the long-term kleptoplast-retaining sea slug Elysia crispata morphotype clarki.</title>
        <authorList>
            <person name="Eastman K.E."/>
            <person name="Pendleton A.L."/>
            <person name="Shaikh M.A."/>
            <person name="Suttiyut T."/>
            <person name="Ogas R."/>
            <person name="Tomko P."/>
            <person name="Gavelis G."/>
            <person name="Widhalm J.R."/>
            <person name="Wisecaver J.H."/>
        </authorList>
    </citation>
    <scope>NUCLEOTIDE SEQUENCE</scope>
    <source>
        <strain evidence="9">ECLA1</strain>
    </source>
</reference>
<evidence type="ECO:0000256" key="6">
    <source>
        <dbReference type="RuleBase" id="RU000688"/>
    </source>
</evidence>
<feature type="transmembrane region" description="Helical" evidence="7">
    <location>
        <begin position="87"/>
        <end position="108"/>
    </location>
</feature>
<dbReference type="EMBL" id="JAWDGP010007536">
    <property type="protein sequence ID" value="KAK3714362.1"/>
    <property type="molecule type" value="Genomic_DNA"/>
</dbReference>
<feature type="domain" description="G-protein coupled receptors family 1 profile" evidence="8">
    <location>
        <begin position="66"/>
        <end position="316"/>
    </location>
</feature>
<dbReference type="Proteomes" id="UP001283361">
    <property type="component" value="Unassembled WGS sequence"/>
</dbReference>
<keyword evidence="6" id="KW-0807">Transducer</keyword>
<dbReference type="PROSITE" id="PS50262">
    <property type="entry name" value="G_PROTEIN_RECEP_F1_2"/>
    <property type="match status" value="1"/>
</dbReference>
<dbReference type="PRINTS" id="PR00237">
    <property type="entry name" value="GPCRRHODOPSN"/>
</dbReference>
<comment type="subcellular location">
    <subcellularLocation>
        <location evidence="1">Cell membrane</location>
        <topology evidence="1">Multi-pass membrane protein</topology>
    </subcellularLocation>
</comment>